<gene>
    <name evidence="1" type="ORF">HM1_1621</name>
</gene>
<dbReference type="HOGENOM" id="CLU_3252462_0_0_9"/>
<sequence>MSNRSAPASLSLDGADFFEKVEISDGYLRENLQKILLMYVFI</sequence>
<dbReference type="AlphaFoldDB" id="B0TDF0"/>
<dbReference type="KEGG" id="hmo:HM1_1621"/>
<organism evidence="1 2">
    <name type="scientific">Heliobacterium modesticaldum (strain ATCC 51547 / Ice1)</name>
    <dbReference type="NCBI Taxonomy" id="498761"/>
    <lineage>
        <taxon>Bacteria</taxon>
        <taxon>Bacillati</taxon>
        <taxon>Bacillota</taxon>
        <taxon>Clostridia</taxon>
        <taxon>Eubacteriales</taxon>
        <taxon>Heliobacteriaceae</taxon>
        <taxon>Heliomicrobium</taxon>
    </lineage>
</organism>
<dbReference type="STRING" id="498761.HM1_1621"/>
<dbReference type="EMBL" id="CP000930">
    <property type="protein sequence ID" value="ABZ84191.1"/>
    <property type="molecule type" value="Genomic_DNA"/>
</dbReference>
<proteinExistence type="predicted"/>
<reference evidence="1 2" key="1">
    <citation type="journal article" date="2008" name="J. Bacteriol.">
        <title>The genome of Heliobacterium modesticaldum, a phototrophic representative of the Firmicutes containing the simplest photosynthetic apparatus.</title>
        <authorList>
            <person name="Sattley W.M."/>
            <person name="Madigan M.T."/>
            <person name="Swingley W.D."/>
            <person name="Cheung P.C."/>
            <person name="Clocksin K.M."/>
            <person name="Conrad A.L."/>
            <person name="Dejesa L.C."/>
            <person name="Honchak B.M."/>
            <person name="Jung D.O."/>
            <person name="Karbach L.E."/>
            <person name="Kurdoglu A."/>
            <person name="Lahiri S."/>
            <person name="Mastrian S.D."/>
            <person name="Page L.E."/>
            <person name="Taylor H.L."/>
            <person name="Wang Z.T."/>
            <person name="Raymond J."/>
            <person name="Chen M."/>
            <person name="Blankenship R.E."/>
            <person name="Touchman J.W."/>
        </authorList>
    </citation>
    <scope>NUCLEOTIDE SEQUENCE [LARGE SCALE GENOMIC DNA]</scope>
    <source>
        <strain evidence="2">ATCC 51547 / Ice1</strain>
    </source>
</reference>
<keyword evidence="2" id="KW-1185">Reference proteome</keyword>
<evidence type="ECO:0000313" key="1">
    <source>
        <dbReference type="EMBL" id="ABZ84191.1"/>
    </source>
</evidence>
<protein>
    <submittedName>
        <fullName evidence="1">Uncharacterized protein</fullName>
    </submittedName>
</protein>
<evidence type="ECO:0000313" key="2">
    <source>
        <dbReference type="Proteomes" id="UP000008550"/>
    </source>
</evidence>
<name>B0TDF0_HELMI</name>
<accession>B0TDF0</accession>
<dbReference type="Proteomes" id="UP000008550">
    <property type="component" value="Chromosome"/>
</dbReference>